<protein>
    <submittedName>
        <fullName evidence="3">M28 family peptidase</fullName>
    </submittedName>
</protein>
<organism evidence="3 4">
    <name type="scientific">Romboutsia timonensis</name>
    <dbReference type="NCBI Taxonomy" id="1776391"/>
    <lineage>
        <taxon>Bacteria</taxon>
        <taxon>Bacillati</taxon>
        <taxon>Bacillota</taxon>
        <taxon>Clostridia</taxon>
        <taxon>Peptostreptococcales</taxon>
        <taxon>Peptostreptococcaceae</taxon>
        <taxon>Romboutsia</taxon>
    </lineage>
</organism>
<evidence type="ECO:0000313" key="4">
    <source>
        <dbReference type="Proteomes" id="UP000776700"/>
    </source>
</evidence>
<feature type="chain" id="PRO_5039028559" evidence="1">
    <location>
        <begin position="25"/>
        <end position="351"/>
    </location>
</feature>
<evidence type="ECO:0000256" key="1">
    <source>
        <dbReference type="SAM" id="SignalP"/>
    </source>
</evidence>
<name>A0A921N244_9FIRM</name>
<dbReference type="Pfam" id="PF04389">
    <property type="entry name" value="Peptidase_M28"/>
    <property type="match status" value="1"/>
</dbReference>
<dbReference type="InterPro" id="IPR045175">
    <property type="entry name" value="M28_fam"/>
</dbReference>
<dbReference type="GO" id="GO:0006508">
    <property type="term" value="P:proteolysis"/>
    <property type="evidence" value="ECO:0007669"/>
    <property type="project" value="InterPro"/>
</dbReference>
<comment type="caution">
    <text evidence="3">The sequence shown here is derived from an EMBL/GenBank/DDBJ whole genome shotgun (WGS) entry which is preliminary data.</text>
</comment>
<keyword evidence="1" id="KW-0732">Signal</keyword>
<accession>A0A921N244</accession>
<dbReference type="EMBL" id="DYUB01000306">
    <property type="protein sequence ID" value="HJG97366.1"/>
    <property type="molecule type" value="Genomic_DNA"/>
</dbReference>
<gene>
    <name evidence="3" type="ORF">K8V90_09715</name>
</gene>
<dbReference type="Gene3D" id="3.40.630.10">
    <property type="entry name" value="Zn peptidases"/>
    <property type="match status" value="1"/>
</dbReference>
<proteinExistence type="predicted"/>
<sequence length="351" mass="39663">MKKLFLTRLLLVVFFTFSTCLLNGCVNSQDDIIVKSEKSEEYKESRKVEVDGNEILNTIKDISFQGRELGTDGEKYSSDMLKSKLESYGYNVQFQDFEVFEVDGNVREYIHSDDLETFFNINPTNSTKLKGMARNIIVKSNDFDENKKSLYLFSHYDCTSSTTGVYDNATGVSAVAEIARNLSNYKNDDINIVYAFFSAEEYFKAGSRYYLSQLDELEKNNIIGAINIDMVGYEGFEYEGLSTVGGIEIILEPGTTSNSLETIFNNKVNNKYNVNNEMGGMSDDISFYRLGIPTIYFADKNFITGAEIEDESTEVQLKHLNIKAISTLCEDIIKFVNSISINKSGELDSKL</sequence>
<dbReference type="InterPro" id="IPR007484">
    <property type="entry name" value="Peptidase_M28"/>
</dbReference>
<dbReference type="SUPFAM" id="SSF53187">
    <property type="entry name" value="Zn-dependent exopeptidases"/>
    <property type="match status" value="1"/>
</dbReference>
<dbReference type="PANTHER" id="PTHR12147:SF26">
    <property type="entry name" value="PEPTIDASE M28 DOMAIN-CONTAINING PROTEIN"/>
    <property type="match status" value="1"/>
</dbReference>
<evidence type="ECO:0000313" key="3">
    <source>
        <dbReference type="EMBL" id="HJG97366.1"/>
    </source>
</evidence>
<dbReference type="Proteomes" id="UP000776700">
    <property type="component" value="Unassembled WGS sequence"/>
</dbReference>
<feature type="signal peptide" evidence="1">
    <location>
        <begin position="1"/>
        <end position="24"/>
    </location>
</feature>
<dbReference type="AlphaFoldDB" id="A0A921N244"/>
<dbReference type="GO" id="GO:0008235">
    <property type="term" value="F:metalloexopeptidase activity"/>
    <property type="evidence" value="ECO:0007669"/>
    <property type="project" value="InterPro"/>
</dbReference>
<feature type="domain" description="Peptidase M28" evidence="2">
    <location>
        <begin position="135"/>
        <end position="302"/>
    </location>
</feature>
<reference evidence="3" key="1">
    <citation type="journal article" date="2021" name="PeerJ">
        <title>Extensive microbial diversity within the chicken gut microbiome revealed by metagenomics and culture.</title>
        <authorList>
            <person name="Gilroy R."/>
            <person name="Ravi A."/>
            <person name="Getino M."/>
            <person name="Pursley I."/>
            <person name="Horton D.L."/>
            <person name="Alikhan N.F."/>
            <person name="Baker D."/>
            <person name="Gharbi K."/>
            <person name="Hall N."/>
            <person name="Watson M."/>
            <person name="Adriaenssens E.M."/>
            <person name="Foster-Nyarko E."/>
            <person name="Jarju S."/>
            <person name="Secka A."/>
            <person name="Antonio M."/>
            <person name="Oren A."/>
            <person name="Chaudhuri R.R."/>
            <person name="La Ragione R."/>
            <person name="Hildebrand F."/>
            <person name="Pallen M.J."/>
        </authorList>
    </citation>
    <scope>NUCLEOTIDE SEQUENCE</scope>
    <source>
        <strain evidence="3">1277</strain>
    </source>
</reference>
<dbReference type="PANTHER" id="PTHR12147">
    <property type="entry name" value="METALLOPEPTIDASE M28 FAMILY MEMBER"/>
    <property type="match status" value="1"/>
</dbReference>
<reference evidence="3" key="2">
    <citation type="submission" date="2021-09" db="EMBL/GenBank/DDBJ databases">
        <authorList>
            <person name="Gilroy R."/>
        </authorList>
    </citation>
    <scope>NUCLEOTIDE SEQUENCE</scope>
    <source>
        <strain evidence="3">1277</strain>
    </source>
</reference>
<evidence type="ECO:0000259" key="2">
    <source>
        <dbReference type="Pfam" id="PF04389"/>
    </source>
</evidence>